<dbReference type="SUPFAM" id="SSF53850">
    <property type="entry name" value="Periplasmic binding protein-like II"/>
    <property type="match status" value="1"/>
</dbReference>
<dbReference type="EMBL" id="SLUM01000004">
    <property type="protein sequence ID" value="TCL60197.1"/>
    <property type="molecule type" value="Genomic_DNA"/>
</dbReference>
<comment type="similarity">
    <text evidence="1">Belongs to the LysR transcriptional regulatory family.</text>
</comment>
<accession>A0A4V2QCG5</accession>
<keyword evidence="4" id="KW-0804">Transcription</keyword>
<dbReference type="Gene3D" id="1.10.10.10">
    <property type="entry name" value="Winged helix-like DNA-binding domain superfamily/Winged helix DNA-binding domain"/>
    <property type="match status" value="1"/>
</dbReference>
<dbReference type="Proteomes" id="UP000295184">
    <property type="component" value="Unassembled WGS sequence"/>
</dbReference>
<dbReference type="Pfam" id="PF00126">
    <property type="entry name" value="HTH_1"/>
    <property type="match status" value="1"/>
</dbReference>
<comment type="caution">
    <text evidence="6">The sequence shown here is derived from an EMBL/GenBank/DDBJ whole genome shotgun (WGS) entry which is preliminary data.</text>
</comment>
<dbReference type="SUPFAM" id="SSF46785">
    <property type="entry name" value="Winged helix' DNA-binding domain"/>
    <property type="match status" value="1"/>
</dbReference>
<evidence type="ECO:0000256" key="3">
    <source>
        <dbReference type="ARBA" id="ARBA00023125"/>
    </source>
</evidence>
<dbReference type="PRINTS" id="PR00039">
    <property type="entry name" value="HTHLYSR"/>
</dbReference>
<dbReference type="Gene3D" id="3.40.190.290">
    <property type="match status" value="1"/>
</dbReference>
<dbReference type="InterPro" id="IPR000847">
    <property type="entry name" value="LysR_HTH_N"/>
</dbReference>
<evidence type="ECO:0000313" key="7">
    <source>
        <dbReference type="Proteomes" id="UP000295184"/>
    </source>
</evidence>
<keyword evidence="2" id="KW-0805">Transcription regulation</keyword>
<dbReference type="AlphaFoldDB" id="A0A4V2QCG5"/>
<evidence type="ECO:0000259" key="5">
    <source>
        <dbReference type="PROSITE" id="PS50931"/>
    </source>
</evidence>
<name>A0A4V2QCG5_9FIRM</name>
<evidence type="ECO:0000256" key="4">
    <source>
        <dbReference type="ARBA" id="ARBA00023163"/>
    </source>
</evidence>
<proteinExistence type="inferred from homology"/>
<dbReference type="GO" id="GO:0000976">
    <property type="term" value="F:transcription cis-regulatory region binding"/>
    <property type="evidence" value="ECO:0007669"/>
    <property type="project" value="TreeGrafter"/>
</dbReference>
<dbReference type="Pfam" id="PF03466">
    <property type="entry name" value="LysR_substrate"/>
    <property type="match status" value="1"/>
</dbReference>
<dbReference type="PANTHER" id="PTHR30126:SF94">
    <property type="entry name" value="LYSR FAMILY TRANSCRIPTIONAL REGULATOR"/>
    <property type="match status" value="1"/>
</dbReference>
<sequence>MTLRHIRIFWEVCQQGNSITRAAHSLYMTQPAVSQAIRELEEHYGLRLFERYSRRLYITPAGQRLYQHAGQLLQQVERMEKSLQSDEDGGPLRVGATVTIGSQFLPCYVDAFHSLHPQTRVQVRVNPGDTLEQQLLHNQLDLALIESGVSAPELLAEAYLEDTLIAVCAPGRPFASGQTVTLEQLRGQNFLLREKGSAARKAFDAAALAAGLSVEPAWEATSTTALVNAAVHGLGIAVLPRHMLLGPLERGIIAAFQVPELDLRRRYWIVYHKDKFLTTAARDFIALCKSYEQEHPAPHYNGLY</sequence>
<evidence type="ECO:0000313" key="6">
    <source>
        <dbReference type="EMBL" id="TCL60197.1"/>
    </source>
</evidence>
<dbReference type="FunFam" id="1.10.10.10:FF:000001">
    <property type="entry name" value="LysR family transcriptional regulator"/>
    <property type="match status" value="1"/>
</dbReference>
<dbReference type="GO" id="GO:0003700">
    <property type="term" value="F:DNA-binding transcription factor activity"/>
    <property type="evidence" value="ECO:0007669"/>
    <property type="project" value="InterPro"/>
</dbReference>
<dbReference type="PROSITE" id="PS50931">
    <property type="entry name" value="HTH_LYSR"/>
    <property type="match status" value="1"/>
</dbReference>
<protein>
    <submittedName>
        <fullName evidence="6">DNA-binding transcriptional LysR family regulator</fullName>
    </submittedName>
</protein>
<dbReference type="InterPro" id="IPR005119">
    <property type="entry name" value="LysR_subst-bd"/>
</dbReference>
<dbReference type="GeneID" id="97381769"/>
<dbReference type="PANTHER" id="PTHR30126">
    <property type="entry name" value="HTH-TYPE TRANSCRIPTIONAL REGULATOR"/>
    <property type="match status" value="1"/>
</dbReference>
<gene>
    <name evidence="6" type="ORF">EDD77_10477</name>
</gene>
<keyword evidence="3 6" id="KW-0238">DNA-binding</keyword>
<evidence type="ECO:0000256" key="2">
    <source>
        <dbReference type="ARBA" id="ARBA00023015"/>
    </source>
</evidence>
<reference evidence="6 7" key="1">
    <citation type="submission" date="2019-03" db="EMBL/GenBank/DDBJ databases">
        <title>Genomic Encyclopedia of Type Strains, Phase IV (KMG-IV): sequencing the most valuable type-strain genomes for metagenomic binning, comparative biology and taxonomic classification.</title>
        <authorList>
            <person name="Goeker M."/>
        </authorList>
    </citation>
    <scope>NUCLEOTIDE SEQUENCE [LARGE SCALE GENOMIC DNA]</scope>
    <source>
        <strain evidence="6 7">DSM 100451</strain>
    </source>
</reference>
<dbReference type="OrthoDB" id="9785745at2"/>
<feature type="domain" description="HTH lysR-type" evidence="5">
    <location>
        <begin position="1"/>
        <end position="59"/>
    </location>
</feature>
<evidence type="ECO:0000256" key="1">
    <source>
        <dbReference type="ARBA" id="ARBA00009437"/>
    </source>
</evidence>
<dbReference type="RefSeq" id="WP_058965856.1">
    <property type="nucleotide sequence ID" value="NZ_CABKVM010000018.1"/>
</dbReference>
<dbReference type="InterPro" id="IPR036390">
    <property type="entry name" value="WH_DNA-bd_sf"/>
</dbReference>
<dbReference type="STRING" id="1650663.GCA_001486665_02750"/>
<dbReference type="InterPro" id="IPR036388">
    <property type="entry name" value="WH-like_DNA-bd_sf"/>
</dbReference>
<organism evidence="6 7">
    <name type="scientific">Allofournierella massiliensis</name>
    <dbReference type="NCBI Taxonomy" id="1650663"/>
    <lineage>
        <taxon>Bacteria</taxon>
        <taxon>Bacillati</taxon>
        <taxon>Bacillota</taxon>
        <taxon>Clostridia</taxon>
        <taxon>Eubacteriales</taxon>
        <taxon>Oscillospiraceae</taxon>
        <taxon>Allofournierella</taxon>
    </lineage>
</organism>